<gene>
    <name evidence="2" type="ORF">JY651_16470</name>
</gene>
<reference evidence="2 3" key="1">
    <citation type="submission" date="2021-02" db="EMBL/GenBank/DDBJ databases">
        <title>De Novo genome assembly of isolated myxobacteria.</title>
        <authorList>
            <person name="Stevens D.C."/>
        </authorList>
    </citation>
    <scope>NUCLEOTIDE SEQUENCE [LARGE SCALE GENOMIC DNA]</scope>
    <source>
        <strain evidence="3">SCPEA02</strain>
    </source>
</reference>
<name>A0ABX7P7K4_9BACT</name>
<feature type="chain" id="PRO_5046169785" description="Carbohydrate binding module family 25 domain-containing protein" evidence="1">
    <location>
        <begin position="22"/>
        <end position="138"/>
    </location>
</feature>
<accession>A0ABX7P7K4</accession>
<evidence type="ECO:0000313" key="2">
    <source>
        <dbReference type="EMBL" id="QSQ26421.1"/>
    </source>
</evidence>
<dbReference type="EMBL" id="CP071090">
    <property type="protein sequence ID" value="QSQ26421.1"/>
    <property type="molecule type" value="Genomic_DNA"/>
</dbReference>
<keyword evidence="3" id="KW-1185">Reference proteome</keyword>
<dbReference type="Gene3D" id="2.60.40.2440">
    <property type="entry name" value="Carbohydrate binding type-21 domain"/>
    <property type="match status" value="1"/>
</dbReference>
<feature type="signal peptide" evidence="1">
    <location>
        <begin position="1"/>
        <end position="21"/>
    </location>
</feature>
<keyword evidence="1" id="KW-0732">Signal</keyword>
<dbReference type="InterPro" id="IPR038175">
    <property type="entry name" value="CBM21_dom_sf"/>
</dbReference>
<evidence type="ECO:0000313" key="3">
    <source>
        <dbReference type="Proteomes" id="UP000662747"/>
    </source>
</evidence>
<dbReference type="RefSeq" id="WP_206727968.1">
    <property type="nucleotide sequence ID" value="NZ_CP071090.1"/>
</dbReference>
<protein>
    <recommendedName>
        <fullName evidence="4">Carbohydrate binding module family 25 domain-containing protein</fullName>
    </recommendedName>
</protein>
<organism evidence="2 3">
    <name type="scientific">Pyxidicoccus parkwayensis</name>
    <dbReference type="NCBI Taxonomy" id="2813578"/>
    <lineage>
        <taxon>Bacteria</taxon>
        <taxon>Pseudomonadati</taxon>
        <taxon>Myxococcota</taxon>
        <taxon>Myxococcia</taxon>
        <taxon>Myxococcales</taxon>
        <taxon>Cystobacterineae</taxon>
        <taxon>Myxococcaceae</taxon>
        <taxon>Pyxidicoccus</taxon>
    </lineage>
</organism>
<evidence type="ECO:0008006" key="4">
    <source>
        <dbReference type="Google" id="ProtNLM"/>
    </source>
</evidence>
<dbReference type="Proteomes" id="UP000662747">
    <property type="component" value="Chromosome"/>
</dbReference>
<sequence length="138" mass="15144">MKTLLRSLSAALFLLPAVAAAETTWVMNASVPVVGAGGGYVFYQFQLNTGVWPVAPGHAVGVVYTWDHWQTTQWGTLSWQSNQSNAYGSQDEVWRGAFNIPPNVTFTTVEYAIYVDDASGHRTWNNNNGQNFTVAKAN</sequence>
<proteinExistence type="predicted"/>
<evidence type="ECO:0000256" key="1">
    <source>
        <dbReference type="SAM" id="SignalP"/>
    </source>
</evidence>